<feature type="domain" description="Pyrroloquinoline quinone-dependent pyranose dehydrogenase beta-propeller" evidence="2">
    <location>
        <begin position="37"/>
        <end position="369"/>
    </location>
</feature>
<accession>A0A918C8Z1</accession>
<keyword evidence="1" id="KW-0732">Signal</keyword>
<reference evidence="3" key="2">
    <citation type="submission" date="2020-09" db="EMBL/GenBank/DDBJ databases">
        <authorList>
            <person name="Sun Q."/>
            <person name="Ohkuma M."/>
        </authorList>
    </citation>
    <scope>NUCLEOTIDE SEQUENCE</scope>
    <source>
        <strain evidence="3">JCM 31311</strain>
    </source>
</reference>
<evidence type="ECO:0000313" key="4">
    <source>
        <dbReference type="Proteomes" id="UP000603865"/>
    </source>
</evidence>
<dbReference type="PROSITE" id="PS51257">
    <property type="entry name" value="PROKAR_LIPOPROTEIN"/>
    <property type="match status" value="1"/>
</dbReference>
<dbReference type="Pfam" id="PF22807">
    <property type="entry name" value="TrAA12"/>
    <property type="match status" value="1"/>
</dbReference>
<feature type="chain" id="PRO_5037507451" evidence="1">
    <location>
        <begin position="28"/>
        <end position="372"/>
    </location>
</feature>
<dbReference type="AlphaFoldDB" id="A0A918C8Z1"/>
<dbReference type="SUPFAM" id="SSF50952">
    <property type="entry name" value="Soluble quinoprotein glucose dehydrogenase"/>
    <property type="match status" value="1"/>
</dbReference>
<dbReference type="Gene3D" id="2.120.10.30">
    <property type="entry name" value="TolB, C-terminal domain"/>
    <property type="match status" value="1"/>
</dbReference>
<reference evidence="3" key="1">
    <citation type="journal article" date="2014" name="Int. J. Syst. Evol. Microbiol.">
        <title>Complete genome sequence of Corynebacterium casei LMG S-19264T (=DSM 44701T), isolated from a smear-ripened cheese.</title>
        <authorList>
            <consortium name="US DOE Joint Genome Institute (JGI-PGF)"/>
            <person name="Walter F."/>
            <person name="Albersmeier A."/>
            <person name="Kalinowski J."/>
            <person name="Ruckert C."/>
        </authorList>
    </citation>
    <scope>NUCLEOTIDE SEQUENCE</scope>
    <source>
        <strain evidence="3">JCM 31311</strain>
    </source>
</reference>
<dbReference type="Proteomes" id="UP000603865">
    <property type="component" value="Unassembled WGS sequence"/>
</dbReference>
<evidence type="ECO:0000256" key="1">
    <source>
        <dbReference type="SAM" id="SignalP"/>
    </source>
</evidence>
<dbReference type="EMBL" id="BMQL01000014">
    <property type="protein sequence ID" value="GGR12594.1"/>
    <property type="molecule type" value="Genomic_DNA"/>
</dbReference>
<organism evidence="3 4">
    <name type="scientific">Deinococcus ruber</name>
    <dbReference type="NCBI Taxonomy" id="1848197"/>
    <lineage>
        <taxon>Bacteria</taxon>
        <taxon>Thermotogati</taxon>
        <taxon>Deinococcota</taxon>
        <taxon>Deinococci</taxon>
        <taxon>Deinococcales</taxon>
        <taxon>Deinococcaceae</taxon>
        <taxon>Deinococcus</taxon>
    </lineage>
</organism>
<dbReference type="RefSeq" id="WP_189091029.1">
    <property type="nucleotide sequence ID" value="NZ_BMQL01000014.1"/>
</dbReference>
<dbReference type="PANTHER" id="PTHR33546">
    <property type="entry name" value="LARGE, MULTIFUNCTIONAL SECRETED PROTEIN-RELATED"/>
    <property type="match status" value="1"/>
</dbReference>
<name>A0A918C8Z1_9DEIO</name>
<proteinExistence type="predicted"/>
<keyword evidence="4" id="KW-1185">Reference proteome</keyword>
<comment type="caution">
    <text evidence="3">The sequence shown here is derived from an EMBL/GenBank/DDBJ whole genome shotgun (WGS) entry which is preliminary data.</text>
</comment>
<sequence length="372" mass="39528">MIFNFTRSRACTLLGLALLSCSPAAQAADDSLVSSLKVPAGFKVSLYTGGLKNPRLMAVAPNGDLFVSDQGAGRVYVFPDRNKDGKPDSQQTFADGLNQPHGLAFHGDFLYVATTDAVLRFAYRSGDLKATGGPSKLVDLPTGGGHSTRTVVFGPDNRMYVASGSSCNVCEESDPKRASVWVYDADGKNGQLFSSGLRNAVGLAWKDGVLYASNNGRDNLGDNIPPESFYRLKAGGFYGWPYCYTLNGTQVYDKDFGRKTAATCQNATAAFATVTAHSAPLGINFYSGKAFPAGYQGMLFAALHGSWNRSQRSGDKVVMIDPQSGKVSDFVTGFLDGQTSRGRPAGVVSAPDGSLLITDDQTGSIYRVSYGN</sequence>
<evidence type="ECO:0000313" key="3">
    <source>
        <dbReference type="EMBL" id="GGR12594.1"/>
    </source>
</evidence>
<dbReference type="InterPro" id="IPR011041">
    <property type="entry name" value="Quinoprot_gluc/sorb_DH_b-prop"/>
</dbReference>
<dbReference type="InterPro" id="IPR011042">
    <property type="entry name" value="6-blade_b-propeller_TolB-like"/>
</dbReference>
<evidence type="ECO:0000259" key="2">
    <source>
        <dbReference type="Pfam" id="PF22807"/>
    </source>
</evidence>
<dbReference type="PANTHER" id="PTHR33546:SF1">
    <property type="entry name" value="LARGE, MULTIFUNCTIONAL SECRETED PROTEIN"/>
    <property type="match status" value="1"/>
</dbReference>
<dbReference type="InterPro" id="IPR054539">
    <property type="entry name" value="Beta-prop_PDH"/>
</dbReference>
<feature type="signal peptide" evidence="1">
    <location>
        <begin position="1"/>
        <end position="27"/>
    </location>
</feature>
<gene>
    <name evidence="3" type="ORF">GCM10008957_26940</name>
</gene>
<protein>
    <submittedName>
        <fullName evidence="3">Sorbosone dehydrogenase</fullName>
    </submittedName>
</protein>